<name>A0A4D7C7K6_9SPHN</name>
<sequence>MTLDRSIIVDDYRITGDLVLDSPGIAYDEAASRLQIAGSGTGRIVKEGLGALRLTLIEGEDAVPFTGQLVVREGLVHLFNISTQFINFSQGGTPLDVEVAAGAGAILNGPVRNLTGSGTVQVDNLTFMSNGGQTRVTTRLIGGAAPMERPWARPSRSRREPMSF</sequence>
<gene>
    <name evidence="1" type="ORF">E6W36_12300</name>
</gene>
<proteinExistence type="predicted"/>
<dbReference type="Proteomes" id="UP000298714">
    <property type="component" value="Chromosome"/>
</dbReference>
<reference evidence="2" key="1">
    <citation type="submission" date="2019-04" db="EMBL/GenBank/DDBJ databases">
        <title>Complete genome sequence of Sphingomonas sp. W1-2-3.</title>
        <authorList>
            <person name="Im W.T."/>
        </authorList>
    </citation>
    <scope>NUCLEOTIDE SEQUENCE [LARGE SCALE GENOMIC DNA]</scope>
    <source>
        <strain evidence="2">W1-2-3</strain>
    </source>
</reference>
<dbReference type="EMBL" id="CP039704">
    <property type="protein sequence ID" value="QCI80005.1"/>
    <property type="molecule type" value="Genomic_DNA"/>
</dbReference>
<dbReference type="AlphaFoldDB" id="A0A4D7C7K6"/>
<accession>A0A4D7C7K6</accession>
<protein>
    <submittedName>
        <fullName evidence="1">Uncharacterized protein</fullName>
    </submittedName>
</protein>
<dbReference type="KEGG" id="hgn:E6W36_12300"/>
<organism evidence="1 2">
    <name type="scientific">Hankyongella ginsenosidimutans</name>
    <dbReference type="NCBI Taxonomy" id="1763828"/>
    <lineage>
        <taxon>Bacteria</taxon>
        <taxon>Pseudomonadati</taxon>
        <taxon>Pseudomonadota</taxon>
        <taxon>Alphaproteobacteria</taxon>
        <taxon>Sphingomonadales</taxon>
        <taxon>Sphingomonadaceae</taxon>
        <taxon>Hankyongella</taxon>
    </lineage>
</organism>
<evidence type="ECO:0000313" key="2">
    <source>
        <dbReference type="Proteomes" id="UP000298714"/>
    </source>
</evidence>
<dbReference type="RefSeq" id="WP_222872864.1">
    <property type="nucleotide sequence ID" value="NZ_CP039704.1"/>
</dbReference>
<keyword evidence="2" id="KW-1185">Reference proteome</keyword>
<evidence type="ECO:0000313" key="1">
    <source>
        <dbReference type="EMBL" id="QCI80005.1"/>
    </source>
</evidence>